<protein>
    <submittedName>
        <fullName evidence="1">Uncharacterized protein</fullName>
    </submittedName>
</protein>
<evidence type="ECO:0000313" key="2">
    <source>
        <dbReference type="EMBL" id="QJA80045.1"/>
    </source>
</evidence>
<dbReference type="EMBL" id="MT144746">
    <property type="protein sequence ID" value="QJH98660.1"/>
    <property type="molecule type" value="Genomic_DNA"/>
</dbReference>
<proteinExistence type="predicted"/>
<evidence type="ECO:0000313" key="1">
    <source>
        <dbReference type="EMBL" id="QJA49160.1"/>
    </source>
</evidence>
<dbReference type="EMBL" id="MT144121">
    <property type="protein sequence ID" value="QJA49160.1"/>
    <property type="molecule type" value="Genomic_DNA"/>
</dbReference>
<organism evidence="1">
    <name type="scientific">viral metagenome</name>
    <dbReference type="NCBI Taxonomy" id="1070528"/>
    <lineage>
        <taxon>unclassified sequences</taxon>
        <taxon>metagenomes</taxon>
        <taxon>organismal metagenomes</taxon>
    </lineage>
</organism>
<evidence type="ECO:0000313" key="3">
    <source>
        <dbReference type="EMBL" id="QJA91271.1"/>
    </source>
</evidence>
<dbReference type="AlphaFoldDB" id="A0A6H1ZPN4"/>
<dbReference type="EMBL" id="MT142404">
    <property type="protein sequence ID" value="QJA80045.1"/>
    <property type="molecule type" value="Genomic_DNA"/>
</dbReference>
<gene>
    <name evidence="2" type="ORF">MM415A00786_0013</name>
    <name evidence="3" type="ORF">MM415B03411_0002</name>
    <name evidence="1" type="ORF">TM448A01242_0004</name>
    <name evidence="4" type="ORF">TM448B01362_0005</name>
</gene>
<reference evidence="1" key="1">
    <citation type="submission" date="2020-03" db="EMBL/GenBank/DDBJ databases">
        <title>The deep terrestrial virosphere.</title>
        <authorList>
            <person name="Holmfeldt K."/>
            <person name="Nilsson E."/>
            <person name="Simone D."/>
            <person name="Lopez-Fernandez M."/>
            <person name="Wu X."/>
            <person name="de Brujin I."/>
            <person name="Lundin D."/>
            <person name="Andersson A."/>
            <person name="Bertilsson S."/>
            <person name="Dopson M."/>
        </authorList>
    </citation>
    <scope>NUCLEOTIDE SEQUENCE</scope>
    <source>
        <strain evidence="2">MM415A00786</strain>
        <strain evidence="3">MM415B03411</strain>
        <strain evidence="1">TM448A01242</strain>
        <strain evidence="4">TM448B01362</strain>
    </source>
</reference>
<evidence type="ECO:0000313" key="4">
    <source>
        <dbReference type="EMBL" id="QJH98660.1"/>
    </source>
</evidence>
<name>A0A6H1ZPN4_9ZZZZ</name>
<sequence length="66" mass="7576">MKVTVLFTLAVVIVYSILFYEKVKEHSQEKMRVTGWDGATLIYEDNQNQTYKRGADGVYISTGKIK</sequence>
<dbReference type="EMBL" id="MT142975">
    <property type="protein sequence ID" value="QJA91271.1"/>
    <property type="molecule type" value="Genomic_DNA"/>
</dbReference>
<accession>A0A6H1ZPN4</accession>